<dbReference type="Gene3D" id="3.40.1170.10">
    <property type="entry name" value="DNA repair protein MutS, domain I"/>
    <property type="match status" value="1"/>
</dbReference>
<organism evidence="8 9">
    <name type="scientific">Vavraia culicis (isolate floridensis)</name>
    <name type="common">Microsporidian parasite</name>
    <dbReference type="NCBI Taxonomy" id="948595"/>
    <lineage>
        <taxon>Eukaryota</taxon>
        <taxon>Fungi</taxon>
        <taxon>Fungi incertae sedis</taxon>
        <taxon>Microsporidia</taxon>
        <taxon>Pleistophoridae</taxon>
        <taxon>Vavraia</taxon>
    </lineage>
</organism>
<dbReference type="Pfam" id="PF05190">
    <property type="entry name" value="MutS_IV"/>
    <property type="match status" value="1"/>
</dbReference>
<dbReference type="OrthoDB" id="10252754at2759"/>
<dbReference type="AlphaFoldDB" id="L2GXV8"/>
<dbReference type="GO" id="GO:0032301">
    <property type="term" value="C:MutSalpha complex"/>
    <property type="evidence" value="ECO:0007669"/>
    <property type="project" value="TreeGrafter"/>
</dbReference>
<dbReference type="Gene3D" id="3.40.50.300">
    <property type="entry name" value="P-loop containing nucleotide triphosphate hydrolases"/>
    <property type="match status" value="1"/>
</dbReference>
<dbReference type="Pfam" id="PF01624">
    <property type="entry name" value="MutS_I"/>
    <property type="match status" value="1"/>
</dbReference>
<dbReference type="Pfam" id="PF05192">
    <property type="entry name" value="MutS_III"/>
    <property type="match status" value="1"/>
</dbReference>
<keyword evidence="4" id="KW-0067">ATP-binding</keyword>
<gene>
    <name evidence="8" type="ORF">VCUG_00115</name>
</gene>
<dbReference type="InterPro" id="IPR036187">
    <property type="entry name" value="DNA_mismatch_repair_MutS_sf"/>
</dbReference>
<dbReference type="SUPFAM" id="SSF52540">
    <property type="entry name" value="P-loop containing nucleoside triphosphate hydrolases"/>
    <property type="match status" value="1"/>
</dbReference>
<feature type="coiled-coil region" evidence="6">
    <location>
        <begin position="512"/>
        <end position="556"/>
    </location>
</feature>
<dbReference type="Pfam" id="PF00488">
    <property type="entry name" value="MutS_V"/>
    <property type="match status" value="1"/>
</dbReference>
<accession>L2GXV8</accession>
<dbReference type="InterPro" id="IPR027417">
    <property type="entry name" value="P-loop_NTPase"/>
</dbReference>
<dbReference type="Proteomes" id="UP000011081">
    <property type="component" value="Unassembled WGS sequence"/>
</dbReference>
<dbReference type="HOGENOM" id="CLU_002472_1_0_1"/>
<dbReference type="InterPro" id="IPR007696">
    <property type="entry name" value="DNA_mismatch_repair_MutS_core"/>
</dbReference>
<dbReference type="PROSITE" id="PS00486">
    <property type="entry name" value="DNA_MISMATCH_REPAIR_2"/>
    <property type="match status" value="1"/>
</dbReference>
<dbReference type="SMART" id="SM00533">
    <property type="entry name" value="MUTSd"/>
    <property type="match status" value="1"/>
</dbReference>
<evidence type="ECO:0000259" key="7">
    <source>
        <dbReference type="PROSITE" id="PS00486"/>
    </source>
</evidence>
<evidence type="ECO:0000256" key="2">
    <source>
        <dbReference type="ARBA" id="ARBA00022741"/>
    </source>
</evidence>
<dbReference type="InterPro" id="IPR045076">
    <property type="entry name" value="MutS"/>
</dbReference>
<dbReference type="InterPro" id="IPR007695">
    <property type="entry name" value="DNA_mismatch_repair_MutS-lik_N"/>
</dbReference>
<keyword evidence="9" id="KW-1185">Reference proteome</keyword>
<comment type="similarity">
    <text evidence="1">Belongs to the DNA mismatch repair MutS family.</text>
</comment>
<sequence>MSRYNKKFLGLRMEKKQKSLLEFLSSPVKRTKDHIDESASSSQKLVHDSHASQNNEFLLSSEIDSLPSNVDGAARTPKRRKGEAGEKRYGFLADIRDSKGRRVNDEGYDKSTLYVSDQDMSLLTPFEKQFWSIKKDYFDTIVCFKKGKFYELYEGDAEIGAKLFDMKIADRVNMKMAGFPVSCFDMWAGRFLEKGYKVARIDQKENMIGKRIREKEEKENNTTNRKGREIIERELKEVITSGTIYNYNHIKTAHSVYLAVIKYCEDVSVSILLYDACINEIWIKTFYEKVEDSVRTVLAQYNIKEIISERKIEGRKTEHPIKGGSAIDFQQKFEVIDEYICFLYLDNYMQFLRRADFKENVVIKRMADRKDYMVIDSISLKNLNIIDEKVSLFNAINHCSTPYGQRLLRQWLLYPLADVRKIEERQRITGEIEKLEIRDIKGELSRIRDLDRLTGKLNNRNYTSKDLYNLQVNLQLACSFFDRFFADIGFSPALLQKFSQYSDTVCELKKKMEEFSEQYTVTESEIKSSEKQNDEYSVYTKEIKNIELRLKEYLEKQKERLNCKLLCYKDLGKETFQIEVPSTISVPTSYFLVSSTKTTKRYYTQDLKDIIKEHEECSEKIFQAKGLILVKATQQFLESYPLFYKISDMLSEIDCFMSFATFSLVHTNSTHTEFTGNLAFENLRNPIFPNYLGNDFIFDDSKTLLLTGPNMAGKSTFLRTVCLNVILSQMGMKVTADKMESRVFDRIFTRLGASDNLLRGESTFMVEMKETGVILNECTHDSLIIIDELGRGTSTKDGESIARAVIEYLNRKHIYSLFSTHYHRIVDEVKNVRKGFMDVIVDEDDIIFLFKLREGVCHDSQGIPVARLAGVPKSITDRAIEVRKKILAENSGVCK</sequence>
<evidence type="ECO:0000313" key="9">
    <source>
        <dbReference type="Proteomes" id="UP000011081"/>
    </source>
</evidence>
<keyword evidence="6" id="KW-0175">Coiled coil</keyword>
<dbReference type="VEuPathDB" id="MicrosporidiaDB:VCUG_00115"/>
<proteinExistence type="inferred from homology"/>
<dbReference type="FunCoup" id="L2GXV8">
    <property type="interactions" value="231"/>
</dbReference>
<dbReference type="GO" id="GO:0005524">
    <property type="term" value="F:ATP binding"/>
    <property type="evidence" value="ECO:0007669"/>
    <property type="project" value="UniProtKB-KW"/>
</dbReference>
<dbReference type="GeneID" id="19878006"/>
<feature type="domain" description="DNA mismatch repair proteins mutS family" evidence="7">
    <location>
        <begin position="782"/>
        <end position="798"/>
    </location>
</feature>
<dbReference type="InterPro" id="IPR007861">
    <property type="entry name" value="DNA_mismatch_repair_MutS_clamp"/>
</dbReference>
<dbReference type="GO" id="GO:0140664">
    <property type="term" value="F:ATP-dependent DNA damage sensor activity"/>
    <property type="evidence" value="ECO:0007669"/>
    <property type="project" value="InterPro"/>
</dbReference>
<keyword evidence="5" id="KW-0238">DNA-binding</keyword>
<dbReference type="PANTHER" id="PTHR11361">
    <property type="entry name" value="DNA MISMATCH REPAIR PROTEIN MUTS FAMILY MEMBER"/>
    <property type="match status" value="1"/>
</dbReference>
<dbReference type="InParanoid" id="L2GXV8"/>
<evidence type="ECO:0000256" key="3">
    <source>
        <dbReference type="ARBA" id="ARBA00022763"/>
    </source>
</evidence>
<keyword evidence="3" id="KW-0227">DNA damage</keyword>
<dbReference type="OMA" id="YWTPNIK"/>
<dbReference type="SUPFAM" id="SSF55271">
    <property type="entry name" value="DNA repair protein MutS, domain I"/>
    <property type="match status" value="1"/>
</dbReference>
<evidence type="ECO:0000256" key="1">
    <source>
        <dbReference type="ARBA" id="ARBA00006271"/>
    </source>
</evidence>
<evidence type="ECO:0000313" key="8">
    <source>
        <dbReference type="EMBL" id="ELA48506.1"/>
    </source>
</evidence>
<evidence type="ECO:0000256" key="4">
    <source>
        <dbReference type="ARBA" id="ARBA00022840"/>
    </source>
</evidence>
<dbReference type="SUPFAM" id="SSF48334">
    <property type="entry name" value="DNA repair protein MutS, domain III"/>
    <property type="match status" value="1"/>
</dbReference>
<dbReference type="GO" id="GO:0030983">
    <property type="term" value="F:mismatched DNA binding"/>
    <property type="evidence" value="ECO:0007669"/>
    <property type="project" value="InterPro"/>
</dbReference>
<dbReference type="InterPro" id="IPR000432">
    <property type="entry name" value="DNA_mismatch_repair_MutS_C"/>
</dbReference>
<name>L2GXV8_VAVCU</name>
<dbReference type="GO" id="GO:0006298">
    <property type="term" value="P:mismatch repair"/>
    <property type="evidence" value="ECO:0007669"/>
    <property type="project" value="InterPro"/>
</dbReference>
<dbReference type="SMART" id="SM00534">
    <property type="entry name" value="MUTSac"/>
    <property type="match status" value="1"/>
</dbReference>
<dbReference type="RefSeq" id="XP_008073135.1">
    <property type="nucleotide sequence ID" value="XM_008074944.1"/>
</dbReference>
<dbReference type="Gene3D" id="1.10.1420.10">
    <property type="match status" value="2"/>
</dbReference>
<reference evidence="9" key="1">
    <citation type="submission" date="2011-03" db="EMBL/GenBank/DDBJ databases">
        <title>The genome sequence of Vavraia culicis strain floridensis.</title>
        <authorList>
            <consortium name="The Broad Institute Genome Sequencing Platform"/>
            <person name="Cuomo C."/>
            <person name="Becnel J."/>
            <person name="Sanscrainte N."/>
            <person name="Young S.K."/>
            <person name="Zeng Q."/>
            <person name="Gargeya S."/>
            <person name="Fitzgerald M."/>
            <person name="Haas B."/>
            <person name="Abouelleil A."/>
            <person name="Alvarado L."/>
            <person name="Arachchi H.M."/>
            <person name="Berlin A."/>
            <person name="Chapman S.B."/>
            <person name="Gearin G."/>
            <person name="Goldberg J."/>
            <person name="Griggs A."/>
            <person name="Gujja S."/>
            <person name="Hansen M."/>
            <person name="Heiman D."/>
            <person name="Howarth C."/>
            <person name="Larimer J."/>
            <person name="Lui A."/>
            <person name="MacDonald P.J.P."/>
            <person name="McCowen C."/>
            <person name="Montmayeur A."/>
            <person name="Murphy C."/>
            <person name="Neiman D."/>
            <person name="Pearson M."/>
            <person name="Priest M."/>
            <person name="Roberts A."/>
            <person name="Saif S."/>
            <person name="Shea T."/>
            <person name="Sisk P."/>
            <person name="Stolte C."/>
            <person name="Sykes S."/>
            <person name="Wortman J."/>
            <person name="Nusbaum C."/>
            <person name="Birren B."/>
        </authorList>
    </citation>
    <scope>NUCLEOTIDE SEQUENCE [LARGE SCALE GENOMIC DNA]</scope>
    <source>
        <strain evidence="9">floridensis</strain>
    </source>
</reference>
<dbReference type="PIRSF" id="PIRSF037677">
    <property type="entry name" value="DNA_mis_repair_Msh6"/>
    <property type="match status" value="1"/>
</dbReference>
<dbReference type="InterPro" id="IPR016151">
    <property type="entry name" value="DNA_mismatch_repair_MutS_N"/>
</dbReference>
<dbReference type="EMBL" id="GL877404">
    <property type="protein sequence ID" value="ELA48506.1"/>
    <property type="molecule type" value="Genomic_DNA"/>
</dbReference>
<dbReference type="PANTHER" id="PTHR11361:SF148">
    <property type="entry name" value="DNA MISMATCH REPAIR PROTEIN MSH6"/>
    <property type="match status" value="1"/>
</dbReference>
<dbReference type="STRING" id="948595.L2GXV8"/>
<dbReference type="InterPro" id="IPR017261">
    <property type="entry name" value="DNA_mismatch_repair_MutS/MSH"/>
</dbReference>
<protein>
    <recommendedName>
        <fullName evidence="7">DNA mismatch repair proteins mutS family domain-containing protein</fullName>
    </recommendedName>
</protein>
<evidence type="ECO:0000256" key="6">
    <source>
        <dbReference type="SAM" id="Coils"/>
    </source>
</evidence>
<keyword evidence="2" id="KW-0547">Nucleotide-binding</keyword>
<evidence type="ECO:0000256" key="5">
    <source>
        <dbReference type="ARBA" id="ARBA00023125"/>
    </source>
</evidence>